<name>A0A9P9IUU8_9HYPO</name>
<dbReference type="PANTHER" id="PTHR24198">
    <property type="entry name" value="ANKYRIN REPEAT AND PROTEIN KINASE DOMAIN-CONTAINING PROTEIN"/>
    <property type="match status" value="1"/>
</dbReference>
<feature type="domain" description="Clr5" evidence="4">
    <location>
        <begin position="2"/>
        <end position="49"/>
    </location>
</feature>
<dbReference type="PROSITE" id="PS50297">
    <property type="entry name" value="ANK_REP_REGION"/>
    <property type="match status" value="5"/>
</dbReference>
<dbReference type="SMART" id="SM00248">
    <property type="entry name" value="ANK"/>
    <property type="match status" value="14"/>
</dbReference>
<keyword evidence="2 3" id="KW-0040">ANK repeat</keyword>
<dbReference type="EMBL" id="JAGMUU010000019">
    <property type="protein sequence ID" value="KAH7131674.1"/>
    <property type="molecule type" value="Genomic_DNA"/>
</dbReference>
<dbReference type="Pfam" id="PF14420">
    <property type="entry name" value="Clr5"/>
    <property type="match status" value="1"/>
</dbReference>
<organism evidence="5 6">
    <name type="scientific">Dactylonectria estremocensis</name>
    <dbReference type="NCBI Taxonomy" id="1079267"/>
    <lineage>
        <taxon>Eukaryota</taxon>
        <taxon>Fungi</taxon>
        <taxon>Dikarya</taxon>
        <taxon>Ascomycota</taxon>
        <taxon>Pezizomycotina</taxon>
        <taxon>Sordariomycetes</taxon>
        <taxon>Hypocreomycetidae</taxon>
        <taxon>Hypocreales</taxon>
        <taxon>Nectriaceae</taxon>
        <taxon>Dactylonectria</taxon>
    </lineage>
</organism>
<sequence length="1270" mass="140105">MPISWTHYEEDVIRLYVEEGKNAEDTIKCLNEQHGTAFTVRQFKTKFKRLKNLTAREWQHIAREICKREAQGLRSDVYLFGQRQDPERVTRALRRYGKEKEDPTSTGIDLSVRKHGRQRIEIRTPGALDNSQQASMASGDMPNVTKRLGATRSLPFEPFMGSRSGMFDNSFGVSADGQEFDFNMEGIEPDYRTTQLGDLFNTVNAYDSCSSNVAGIIQAQDFDIASLLPSQGDLLAMTGELSDRHQQLALRQRGTSPFITDCPTLEGFSNFLGTTHHPGDSSQPLIVSPGITSQMFGIHQQNSFEAVNPMRGLCWDQAYVRVQRGEPGWLASQLIGFDSKLKHLTSMANLIEKALKNPQGIDELRYDGYNKKSMNEMFIVVTRLILNGSLSKRQLLNVIYWIFEKDLVNGLYEFLRQGSSEMRTFIAEVLRALSDEAREANSAHRPSPSSPRYSPGARENYFFMKNPLETCKLIQTADTRTLSGSLGGRLLVSVVMLGNLEATRLLVCANSANANYIDDTTWAGNMKRGVFFMTPLCAAIHSSSTEILSYLIEKGANINARTGEGRSQTTALAEAVYLEKGEMVELLLDRGAELLQDLEIAELSILEYSQKNCPAIYKQLRDVAESKLDSDIAIRSLLLVEAAGNGNHSLSQFLFRHATVRHEALESALWLAAKQGNVNAVRTLLHRDVDPNALQYRRDKREDHLDDIDLDHDSNAEDSDFYAEDSPFNGSSLDPNDLAIRYGKGSNEYFDSTHPIYLAIASTSSPDILYLLIKAAGSITIGALLHALQRAYPLAEHSRLSQKCLIMVRLGFHVTLTGPIALEVCADDGSIEECDRLLDLGFDINAYGIWGNALWTAAEEGCLALVQHLLERGADPNCPPNDETEEERYRPYGSSRCRRVPTVLHSAALGGHYEVVDCLIEAGAKVAASPAEVTDMTILEAAAQAFDRSGHNTNYGRIKTFRKLRAHGAQINRTDGRACAVLHHLVKGSELECLELALEEKAATEERCTFHMGTRWYGPKKEATPIQLAASCHDMEVLQLLLKYNADINAPASNSLPGVTALQAAIANYYHPSDKRINLNKTIEDMIVFLLRHKANVNAPASDKFGRTALQAATMLKEPSARIVALLLQHKAEVNAPPANQGGLTALQGAAISGDVYIAKLLLAYGANVNAAAAPTGGRTALEGAAEHGKLDMVRLLLDQGAMPDLNDGFSKAIKFAEQNHRYDIAELLRAREETNAELSMGFIAQPCCDVGGPSSGIVRELPTSDEIIM</sequence>
<dbReference type="Proteomes" id="UP000717696">
    <property type="component" value="Unassembled WGS sequence"/>
</dbReference>
<dbReference type="PANTHER" id="PTHR24198:SF165">
    <property type="entry name" value="ANKYRIN REPEAT-CONTAINING PROTEIN-RELATED"/>
    <property type="match status" value="1"/>
</dbReference>
<accession>A0A9P9IUU8</accession>
<dbReference type="InterPro" id="IPR025676">
    <property type="entry name" value="Clr5_dom"/>
</dbReference>
<feature type="repeat" description="ANK" evidence="3">
    <location>
        <begin position="1021"/>
        <end position="1053"/>
    </location>
</feature>
<protein>
    <submittedName>
        <fullName evidence="5">Ankyrin repeat-containing domain protein</fullName>
    </submittedName>
</protein>
<reference evidence="5" key="1">
    <citation type="journal article" date="2021" name="Nat. Commun.">
        <title>Genetic determinants of endophytism in the Arabidopsis root mycobiome.</title>
        <authorList>
            <person name="Mesny F."/>
            <person name="Miyauchi S."/>
            <person name="Thiergart T."/>
            <person name="Pickel B."/>
            <person name="Atanasova L."/>
            <person name="Karlsson M."/>
            <person name="Huettel B."/>
            <person name="Barry K.W."/>
            <person name="Haridas S."/>
            <person name="Chen C."/>
            <person name="Bauer D."/>
            <person name="Andreopoulos W."/>
            <person name="Pangilinan J."/>
            <person name="LaButti K."/>
            <person name="Riley R."/>
            <person name="Lipzen A."/>
            <person name="Clum A."/>
            <person name="Drula E."/>
            <person name="Henrissat B."/>
            <person name="Kohler A."/>
            <person name="Grigoriev I.V."/>
            <person name="Martin F.M."/>
            <person name="Hacquard S."/>
        </authorList>
    </citation>
    <scope>NUCLEOTIDE SEQUENCE</scope>
    <source>
        <strain evidence="5">MPI-CAGE-AT-0021</strain>
    </source>
</reference>
<dbReference type="Gene3D" id="1.25.40.20">
    <property type="entry name" value="Ankyrin repeat-containing domain"/>
    <property type="match status" value="5"/>
</dbReference>
<evidence type="ECO:0000313" key="6">
    <source>
        <dbReference type="Proteomes" id="UP000717696"/>
    </source>
</evidence>
<dbReference type="SUPFAM" id="SSF48403">
    <property type="entry name" value="Ankyrin repeat"/>
    <property type="match status" value="2"/>
</dbReference>
<evidence type="ECO:0000259" key="4">
    <source>
        <dbReference type="Pfam" id="PF14420"/>
    </source>
</evidence>
<feature type="repeat" description="ANK" evidence="3">
    <location>
        <begin position="1142"/>
        <end position="1174"/>
    </location>
</feature>
<gene>
    <name evidence="5" type="ORF">B0J13DRAFT_678720</name>
</gene>
<evidence type="ECO:0000256" key="2">
    <source>
        <dbReference type="ARBA" id="ARBA00023043"/>
    </source>
</evidence>
<dbReference type="PROSITE" id="PS50088">
    <property type="entry name" value="ANK_REPEAT"/>
    <property type="match status" value="5"/>
</dbReference>
<dbReference type="OrthoDB" id="5406014at2759"/>
<keyword evidence="6" id="KW-1185">Reference proteome</keyword>
<proteinExistence type="predicted"/>
<evidence type="ECO:0000256" key="1">
    <source>
        <dbReference type="ARBA" id="ARBA00022737"/>
    </source>
</evidence>
<dbReference type="AlphaFoldDB" id="A0A9P9IUU8"/>
<dbReference type="InterPro" id="IPR002110">
    <property type="entry name" value="Ankyrin_rpt"/>
</dbReference>
<keyword evidence="1" id="KW-0677">Repeat</keyword>
<feature type="repeat" description="ANK" evidence="3">
    <location>
        <begin position="899"/>
        <end position="931"/>
    </location>
</feature>
<dbReference type="Pfam" id="PF00023">
    <property type="entry name" value="Ank"/>
    <property type="match status" value="3"/>
</dbReference>
<dbReference type="Pfam" id="PF12796">
    <property type="entry name" value="Ank_2"/>
    <property type="match status" value="2"/>
</dbReference>
<feature type="repeat" description="ANK" evidence="3">
    <location>
        <begin position="534"/>
        <end position="563"/>
    </location>
</feature>
<comment type="caution">
    <text evidence="5">The sequence shown here is derived from an EMBL/GenBank/DDBJ whole genome shotgun (WGS) entry which is preliminary data.</text>
</comment>
<evidence type="ECO:0000313" key="5">
    <source>
        <dbReference type="EMBL" id="KAH7131674.1"/>
    </source>
</evidence>
<dbReference type="InterPro" id="IPR036770">
    <property type="entry name" value="Ankyrin_rpt-contain_sf"/>
</dbReference>
<evidence type="ECO:0000256" key="3">
    <source>
        <dbReference type="PROSITE-ProRule" id="PRU00023"/>
    </source>
</evidence>
<feature type="repeat" description="ANK" evidence="3">
    <location>
        <begin position="1177"/>
        <end position="1209"/>
    </location>
</feature>
<dbReference type="Pfam" id="PF13637">
    <property type="entry name" value="Ank_4"/>
    <property type="match status" value="1"/>
</dbReference>